<accession>A0A6I1EKE2</accession>
<proteinExistence type="predicted"/>
<reference evidence="2 3" key="1">
    <citation type="submission" date="2019-10" db="EMBL/GenBank/DDBJ databases">
        <title>Genome diversity of Sutterella seckii.</title>
        <authorList>
            <person name="Chaplin A.V."/>
            <person name="Sokolova S.R."/>
            <person name="Mosin K.A."/>
            <person name="Ivanova E.L."/>
            <person name="Kochetkova T.O."/>
            <person name="Goltsov A.Y."/>
            <person name="Trofimov D.Y."/>
            <person name="Efimov B.A."/>
        </authorList>
    </citation>
    <scope>NUCLEOTIDE SEQUENCE [LARGE SCALE GENOMIC DNA]</scope>
    <source>
        <strain evidence="2 3">ASD393</strain>
    </source>
</reference>
<name>A0A6I1EKE2_9BURK</name>
<sequence length="687" mass="75529">MRNDAGTLPLLETLGEPATPEEAKLYAGIGELLAIRAGLHTGLERRKANEIDRRIRALANDYRRLRDRNHLWGAAEPLLNHRAEAMGLTPEEARKSSRLEALLALPALCRRDGIRIRFSGTPRTDGKTIWLGSVDLSHPAAPVYVFGHGIHERTHVLHTNFRAAEGLSPRAFALTNLFEDVRIDAIGESECRGYRFWREALLALLCRTGESVFLSDDPMRPAADVFLAWLHAELLHETLQMKLPDGVLEAVRLEAGRRFGEAFLRDALGLALRRFPLGSTFEAAALAIEFEEFLSDAALIEERVEKEAERERKKSASANRSRQREKSRNVQNGEGIALSLFDDGSASSPLRSSCARDVFPAVLRLADERNWRGSTPALESGNAMSRLQKVISLPESAMPDIEAIEASFVETLRRHDNVPEGSGNASGGLLPRLSKLSEIRAARKAFDAAWDETSSFAMRLADLFKRRIPADEGGARTGFEIDDRELDRAAGGDDRIFVRERKRKARKIACEILLDLSGSLGERGGAVLRAAAARLEGGMKRLPGTSARTAVFPNERGTGPFLASDWKSSSVETREILRALPSKGPTPVGQSLLWALQTLASRPEPAKLLFLLTDGVFDAGEYRGEVEALAMAGIELATLVLCDPDLPEAEIGPRNTIGSETRFVRSIDEIPEAIHALLLGLKTRDAF</sequence>
<protein>
    <recommendedName>
        <fullName evidence="4">VWA domain-containing protein</fullName>
    </recommendedName>
</protein>
<gene>
    <name evidence="2" type="ORF">GBM95_05650</name>
</gene>
<dbReference type="Gene3D" id="3.40.50.410">
    <property type="entry name" value="von Willebrand factor, type A domain"/>
    <property type="match status" value="1"/>
</dbReference>
<dbReference type="SUPFAM" id="SSF53300">
    <property type="entry name" value="vWA-like"/>
    <property type="match status" value="1"/>
</dbReference>
<dbReference type="RefSeq" id="WP_152158200.1">
    <property type="nucleotide sequence ID" value="NZ_WEHX01000027.1"/>
</dbReference>
<organism evidence="2 3">
    <name type="scientific">Sutterella seckii</name>
    <dbReference type="NCBI Taxonomy" id="1944635"/>
    <lineage>
        <taxon>Bacteria</taxon>
        <taxon>Pseudomonadati</taxon>
        <taxon>Pseudomonadota</taxon>
        <taxon>Betaproteobacteria</taxon>
        <taxon>Burkholderiales</taxon>
        <taxon>Sutterellaceae</taxon>
        <taxon>Sutterella</taxon>
    </lineage>
</organism>
<dbReference type="OrthoDB" id="9153723at2"/>
<evidence type="ECO:0000256" key="1">
    <source>
        <dbReference type="SAM" id="MobiDB-lite"/>
    </source>
</evidence>
<feature type="region of interest" description="Disordered" evidence="1">
    <location>
        <begin position="308"/>
        <end position="331"/>
    </location>
</feature>
<dbReference type="AlphaFoldDB" id="A0A6I1EKE2"/>
<dbReference type="InterPro" id="IPR036465">
    <property type="entry name" value="vWFA_dom_sf"/>
</dbReference>
<dbReference type="Proteomes" id="UP000430564">
    <property type="component" value="Unassembled WGS sequence"/>
</dbReference>
<comment type="caution">
    <text evidence="2">The sequence shown here is derived from an EMBL/GenBank/DDBJ whole genome shotgun (WGS) entry which is preliminary data.</text>
</comment>
<evidence type="ECO:0000313" key="2">
    <source>
        <dbReference type="EMBL" id="KAB7660702.1"/>
    </source>
</evidence>
<evidence type="ECO:0000313" key="3">
    <source>
        <dbReference type="Proteomes" id="UP000430564"/>
    </source>
</evidence>
<dbReference type="EMBL" id="WEHX01000027">
    <property type="protein sequence ID" value="KAB7660702.1"/>
    <property type="molecule type" value="Genomic_DNA"/>
</dbReference>
<evidence type="ECO:0008006" key="4">
    <source>
        <dbReference type="Google" id="ProtNLM"/>
    </source>
</evidence>